<keyword evidence="2" id="KW-0812">Transmembrane</keyword>
<gene>
    <name evidence="4" type="ORF">BGW38_008280</name>
</gene>
<reference evidence="4" key="1">
    <citation type="journal article" date="2020" name="Fungal Divers.">
        <title>Resolving the Mortierellaceae phylogeny through synthesis of multi-gene phylogenetics and phylogenomics.</title>
        <authorList>
            <person name="Vandepol N."/>
            <person name="Liber J."/>
            <person name="Desiro A."/>
            <person name="Na H."/>
            <person name="Kennedy M."/>
            <person name="Barry K."/>
            <person name="Grigoriev I.V."/>
            <person name="Miller A.N."/>
            <person name="O'Donnell K."/>
            <person name="Stajich J.E."/>
            <person name="Bonito G."/>
        </authorList>
    </citation>
    <scope>NUCLEOTIDE SEQUENCE</scope>
    <source>
        <strain evidence="4">KOD1015</strain>
    </source>
</reference>
<evidence type="ECO:0000313" key="5">
    <source>
        <dbReference type="Proteomes" id="UP000780801"/>
    </source>
</evidence>
<sequence>MSTVLASTVLVAIALAQLPLVHAQNGDVVSPPPGNQTSEQTGPTTGVSTPIVSSSSSSSSVSNTPTVSTASPSSSSSSSSSSIPTSPSSSTPSSTISSTINPTAPSSSIPTPPPTQSSTRPIDTSTRPTNPHTSTRPTLSGSNTVPSIRPTDGTSSSSSTTNVPAIVGSIAGVAALGIIIAITLLCYRRRRRHQGALSFDALQGLSSSTTSKNRNSLNYLTGPSPTIGHEVPVSITSGPGGRGGNEYDDGYGYEAGAYAMQQTAGHPAYHPGGYGEEDLGYHDGYVASAPYPQSHQMQQQGAYRVSPTIFQEDFQQHTSAGYGAAGHGRAAYDQTLPEVMYNNGDPAVSAAYYNDGDLYSQAWDPSVSQSLPQPSAYTQSQDAGYWPAETQYDHPQISAAAAAATTVTAAAATAAVYERDDHQASKNPQALPDSPILSSTKLRGGDLFGQDGEHVAASPRMAQASSAQATASPVLRSASPVVRSSTPNRDRPSIDAHPGHPGESYAADFTRPSTDGRAPGKSLRTLRREDWS</sequence>
<keyword evidence="2" id="KW-0472">Membrane</keyword>
<evidence type="ECO:0000313" key="4">
    <source>
        <dbReference type="EMBL" id="KAF9583867.1"/>
    </source>
</evidence>
<feature type="compositionally biased region" description="Low complexity" evidence="1">
    <location>
        <begin position="47"/>
        <end position="109"/>
    </location>
</feature>
<feature type="region of interest" description="Disordered" evidence="1">
    <location>
        <begin position="419"/>
        <end position="532"/>
    </location>
</feature>
<dbReference type="AlphaFoldDB" id="A0A9P6FY35"/>
<feature type="chain" id="PRO_5040254783" evidence="3">
    <location>
        <begin position="24"/>
        <end position="532"/>
    </location>
</feature>
<feature type="region of interest" description="Disordered" evidence="1">
    <location>
        <begin position="221"/>
        <end position="246"/>
    </location>
</feature>
<feature type="compositionally biased region" description="Polar residues" evidence="1">
    <location>
        <begin position="35"/>
        <end position="46"/>
    </location>
</feature>
<proteinExistence type="predicted"/>
<keyword evidence="3" id="KW-0732">Signal</keyword>
<evidence type="ECO:0000256" key="3">
    <source>
        <dbReference type="SAM" id="SignalP"/>
    </source>
</evidence>
<evidence type="ECO:0000256" key="2">
    <source>
        <dbReference type="SAM" id="Phobius"/>
    </source>
</evidence>
<evidence type="ECO:0000256" key="1">
    <source>
        <dbReference type="SAM" id="MobiDB-lite"/>
    </source>
</evidence>
<feature type="compositionally biased region" description="Low complexity" evidence="1">
    <location>
        <begin position="462"/>
        <end position="472"/>
    </location>
</feature>
<dbReference type="Proteomes" id="UP000780801">
    <property type="component" value="Unassembled WGS sequence"/>
</dbReference>
<feature type="compositionally biased region" description="Polar residues" evidence="1">
    <location>
        <begin position="120"/>
        <end position="146"/>
    </location>
</feature>
<feature type="compositionally biased region" description="Basic and acidic residues" evidence="1">
    <location>
        <begin position="488"/>
        <end position="500"/>
    </location>
</feature>
<protein>
    <submittedName>
        <fullName evidence="4">Uncharacterized protein</fullName>
    </submittedName>
</protein>
<comment type="caution">
    <text evidence="4">The sequence shown here is derived from an EMBL/GenBank/DDBJ whole genome shotgun (WGS) entry which is preliminary data.</text>
</comment>
<name>A0A9P6FY35_9FUNG</name>
<feature type="region of interest" description="Disordered" evidence="1">
    <location>
        <begin position="27"/>
        <end position="161"/>
    </location>
</feature>
<keyword evidence="2" id="KW-1133">Transmembrane helix</keyword>
<feature type="transmembrane region" description="Helical" evidence="2">
    <location>
        <begin position="165"/>
        <end position="187"/>
    </location>
</feature>
<accession>A0A9P6FY35</accession>
<dbReference type="EMBL" id="JAABOA010000566">
    <property type="protein sequence ID" value="KAF9583867.1"/>
    <property type="molecule type" value="Genomic_DNA"/>
</dbReference>
<keyword evidence="5" id="KW-1185">Reference proteome</keyword>
<dbReference type="OrthoDB" id="2437947at2759"/>
<feature type="signal peptide" evidence="3">
    <location>
        <begin position="1"/>
        <end position="23"/>
    </location>
</feature>
<organism evidence="4 5">
    <name type="scientific">Lunasporangiospora selenospora</name>
    <dbReference type="NCBI Taxonomy" id="979761"/>
    <lineage>
        <taxon>Eukaryota</taxon>
        <taxon>Fungi</taxon>
        <taxon>Fungi incertae sedis</taxon>
        <taxon>Mucoromycota</taxon>
        <taxon>Mortierellomycotina</taxon>
        <taxon>Mortierellomycetes</taxon>
        <taxon>Mortierellales</taxon>
        <taxon>Mortierellaceae</taxon>
        <taxon>Lunasporangiospora</taxon>
    </lineage>
</organism>